<dbReference type="InterPro" id="IPR006040">
    <property type="entry name" value="Allergen_Ole_e_I_CS"/>
</dbReference>
<keyword evidence="3" id="KW-0732">Signal</keyword>
<comment type="caution">
    <text evidence="4">The sequence shown here is derived from an EMBL/GenBank/DDBJ whole genome shotgun (WGS) entry which is preliminary data.</text>
</comment>
<dbReference type="PANTHER" id="PTHR31614">
    <property type="entry name" value="PROTEIN DOWNSTREAM OF FLC-RELATED"/>
    <property type="match status" value="1"/>
</dbReference>
<dbReference type="Pfam" id="PF01190">
    <property type="entry name" value="Pollen_Ole_e_1"/>
    <property type="match status" value="1"/>
</dbReference>
<dbReference type="OrthoDB" id="1888725at2759"/>
<dbReference type="PROSITE" id="PS51257">
    <property type="entry name" value="PROKAR_LIPOPROTEIN"/>
    <property type="match status" value="1"/>
</dbReference>
<keyword evidence="2" id="KW-1015">Disulfide bond</keyword>
<dbReference type="AlphaFoldDB" id="A0A314Z926"/>
<name>A0A314Z926_PRUYE</name>
<feature type="chain" id="PRO_5016418979" evidence="3">
    <location>
        <begin position="24"/>
        <end position="163"/>
    </location>
</feature>
<keyword evidence="5" id="KW-1185">Reference proteome</keyword>
<gene>
    <name evidence="4" type="ORF">Pyn_06368</name>
</gene>
<feature type="signal peptide" evidence="3">
    <location>
        <begin position="1"/>
        <end position="23"/>
    </location>
</feature>
<evidence type="ECO:0000256" key="2">
    <source>
        <dbReference type="ARBA" id="ARBA00023157"/>
    </source>
</evidence>
<accession>A0A314Z926</accession>
<comment type="similarity">
    <text evidence="1">Belongs to the Ole e I family.</text>
</comment>
<reference evidence="4 5" key="1">
    <citation type="submission" date="2018-02" db="EMBL/GenBank/DDBJ databases">
        <title>Draft genome of wild Prunus yedoensis var. nudiflora.</title>
        <authorList>
            <person name="Baek S."/>
            <person name="Kim J.-H."/>
            <person name="Choi K."/>
            <person name="Kim G.-B."/>
            <person name="Cho A."/>
            <person name="Jang H."/>
            <person name="Shin C.-H."/>
            <person name="Yu H.-J."/>
            <person name="Mun J.-H."/>
        </authorList>
    </citation>
    <scope>NUCLEOTIDE SEQUENCE [LARGE SCALE GENOMIC DNA]</scope>
    <source>
        <strain evidence="5">cv. Jeju island</strain>
        <tissue evidence="4">Leaf</tissue>
    </source>
</reference>
<evidence type="ECO:0000256" key="3">
    <source>
        <dbReference type="SAM" id="SignalP"/>
    </source>
</evidence>
<evidence type="ECO:0000313" key="4">
    <source>
        <dbReference type="EMBL" id="PQQ13864.1"/>
    </source>
</evidence>
<organism evidence="4 5">
    <name type="scientific">Prunus yedoensis var. nudiflora</name>
    <dbReference type="NCBI Taxonomy" id="2094558"/>
    <lineage>
        <taxon>Eukaryota</taxon>
        <taxon>Viridiplantae</taxon>
        <taxon>Streptophyta</taxon>
        <taxon>Embryophyta</taxon>
        <taxon>Tracheophyta</taxon>
        <taxon>Spermatophyta</taxon>
        <taxon>Magnoliopsida</taxon>
        <taxon>eudicotyledons</taxon>
        <taxon>Gunneridae</taxon>
        <taxon>Pentapetalae</taxon>
        <taxon>rosids</taxon>
        <taxon>fabids</taxon>
        <taxon>Rosales</taxon>
        <taxon>Rosaceae</taxon>
        <taxon>Amygdaloideae</taxon>
        <taxon>Amygdaleae</taxon>
        <taxon>Prunus</taxon>
    </lineage>
</organism>
<evidence type="ECO:0000313" key="5">
    <source>
        <dbReference type="Proteomes" id="UP000250321"/>
    </source>
</evidence>
<dbReference type="EMBL" id="PJQY01000282">
    <property type="protein sequence ID" value="PQQ13864.1"/>
    <property type="molecule type" value="Genomic_DNA"/>
</dbReference>
<dbReference type="PROSITE" id="PS00925">
    <property type="entry name" value="OLEEI"/>
    <property type="match status" value="1"/>
</dbReference>
<protein>
    <submittedName>
        <fullName evidence="4">Olee1-like protein</fullName>
    </submittedName>
</protein>
<dbReference type="PANTHER" id="PTHR31614:SF20">
    <property type="entry name" value="POLLEN PROTEIN OLE E I-LIKE PROTEIN"/>
    <property type="match status" value="1"/>
</dbReference>
<dbReference type="Proteomes" id="UP000250321">
    <property type="component" value="Unassembled WGS sequence"/>
</dbReference>
<sequence length="163" mass="18301">MAKNVSIVALVVALSCFCSLAYATTKTNLFVEGRVYCDPCRVQFETRLSVPIEGAVVALECRGRENGTLTYTLQGKTDKNGIYSLPSDEDMEEQICEVRTVSSPKDNCQEHFDFEKARVLLTYNNGVNSMARYANPLGFMQKESVTECEQVLKELFPEETEDE</sequence>
<dbReference type="GO" id="GO:0005615">
    <property type="term" value="C:extracellular space"/>
    <property type="evidence" value="ECO:0007669"/>
    <property type="project" value="InterPro"/>
</dbReference>
<evidence type="ECO:0000256" key="1">
    <source>
        <dbReference type="ARBA" id="ARBA00010049"/>
    </source>
</evidence>
<dbReference type="InterPro" id="IPR006041">
    <property type="entry name" value="Pollen_Ole_e1_allergen"/>
</dbReference>
<proteinExistence type="inferred from homology"/>